<proteinExistence type="predicted"/>
<dbReference type="EMBL" id="BLKX01000001">
    <property type="protein sequence ID" value="GFG79491.1"/>
    <property type="molecule type" value="Genomic_DNA"/>
</dbReference>
<feature type="region of interest" description="Disordered" evidence="1">
    <location>
        <begin position="1"/>
        <end position="56"/>
    </location>
</feature>
<accession>A0ABQ1C4W3</accession>
<protein>
    <submittedName>
        <fullName evidence="2">Uncharacterized protein</fullName>
    </submittedName>
</protein>
<comment type="caution">
    <text evidence="2">The sequence shown here is derived from an EMBL/GenBank/DDBJ whole genome shotgun (WGS) entry which is preliminary data.</text>
</comment>
<feature type="compositionally biased region" description="Basic residues" evidence="1">
    <location>
        <begin position="1"/>
        <end position="13"/>
    </location>
</feature>
<feature type="compositionally biased region" description="Gly residues" evidence="1">
    <location>
        <begin position="28"/>
        <end position="41"/>
    </location>
</feature>
<name>A0ABQ1C4W3_9MYCO</name>
<sequence>MVHRFSRSLRRRALHVERSRVSDAEGRAGPGRAGPSVGSGGIECELIKPPTDVPPR</sequence>
<evidence type="ECO:0000313" key="3">
    <source>
        <dbReference type="Proteomes" id="UP000465240"/>
    </source>
</evidence>
<dbReference type="Proteomes" id="UP000465240">
    <property type="component" value="Unassembled WGS sequence"/>
</dbReference>
<gene>
    <name evidence="2" type="ORF">MPRG_27670</name>
</gene>
<feature type="compositionally biased region" description="Basic and acidic residues" evidence="1">
    <location>
        <begin position="14"/>
        <end position="26"/>
    </location>
</feature>
<evidence type="ECO:0000256" key="1">
    <source>
        <dbReference type="SAM" id="MobiDB-lite"/>
    </source>
</evidence>
<evidence type="ECO:0000313" key="2">
    <source>
        <dbReference type="EMBL" id="GFG79491.1"/>
    </source>
</evidence>
<organism evidence="2 3">
    <name type="scientific">Mycobacterium paragordonae</name>
    <dbReference type="NCBI Taxonomy" id="1389713"/>
    <lineage>
        <taxon>Bacteria</taxon>
        <taxon>Bacillati</taxon>
        <taxon>Actinomycetota</taxon>
        <taxon>Actinomycetes</taxon>
        <taxon>Mycobacteriales</taxon>
        <taxon>Mycobacteriaceae</taxon>
        <taxon>Mycobacterium</taxon>
    </lineage>
</organism>
<keyword evidence="3" id="KW-1185">Reference proteome</keyword>
<reference evidence="2 3" key="1">
    <citation type="journal article" date="2019" name="Emerg. Microbes Infect.">
        <title>Comprehensive subspecies identification of 175 nontuberculous mycobacteria species based on 7547 genomic profiles.</title>
        <authorList>
            <person name="Matsumoto Y."/>
            <person name="Kinjo T."/>
            <person name="Motooka D."/>
            <person name="Nabeya D."/>
            <person name="Jung N."/>
            <person name="Uechi K."/>
            <person name="Horii T."/>
            <person name="Iida T."/>
            <person name="Fujita J."/>
            <person name="Nakamura S."/>
        </authorList>
    </citation>
    <scope>NUCLEOTIDE SEQUENCE [LARGE SCALE GENOMIC DNA]</scope>
    <source>
        <strain evidence="2 3">JCM 18565</strain>
    </source>
</reference>